<evidence type="ECO:0000313" key="2">
    <source>
        <dbReference type="EMBL" id="GFS02840.1"/>
    </source>
</evidence>
<feature type="compositionally biased region" description="Basic and acidic residues" evidence="1">
    <location>
        <begin position="1"/>
        <end position="11"/>
    </location>
</feature>
<evidence type="ECO:0000256" key="1">
    <source>
        <dbReference type="SAM" id="MobiDB-lite"/>
    </source>
</evidence>
<feature type="region of interest" description="Disordered" evidence="1">
    <location>
        <begin position="1"/>
        <end position="33"/>
    </location>
</feature>
<organism evidence="2 3">
    <name type="scientific">Elysia marginata</name>
    <dbReference type="NCBI Taxonomy" id="1093978"/>
    <lineage>
        <taxon>Eukaryota</taxon>
        <taxon>Metazoa</taxon>
        <taxon>Spiralia</taxon>
        <taxon>Lophotrochozoa</taxon>
        <taxon>Mollusca</taxon>
        <taxon>Gastropoda</taxon>
        <taxon>Heterobranchia</taxon>
        <taxon>Euthyneura</taxon>
        <taxon>Panpulmonata</taxon>
        <taxon>Sacoglossa</taxon>
        <taxon>Placobranchoidea</taxon>
        <taxon>Plakobranchidae</taxon>
        <taxon>Elysia</taxon>
    </lineage>
</organism>
<name>A0AAV4HYP5_9GAST</name>
<protein>
    <submittedName>
        <fullName evidence="2">Phytanoyl-CoA dioxygenase 1-like</fullName>
    </submittedName>
</protein>
<proteinExistence type="predicted"/>
<dbReference type="SUPFAM" id="SSF51197">
    <property type="entry name" value="Clavaminate synthase-like"/>
    <property type="match status" value="1"/>
</dbReference>
<dbReference type="AlphaFoldDB" id="A0AAV4HYP5"/>
<keyword evidence="2" id="KW-0560">Oxidoreductase</keyword>
<keyword evidence="2" id="KW-0223">Dioxygenase</keyword>
<accession>A0AAV4HYP5</accession>
<gene>
    <name evidence="2" type="ORF">ElyMa_002873900</name>
</gene>
<dbReference type="Gene3D" id="2.60.120.620">
    <property type="entry name" value="q2cbj1_9rhob like domain"/>
    <property type="match status" value="1"/>
</dbReference>
<sequence length="90" mass="10231">MSAADRKRFPGEVDTGYPDPFTVAPPDVTDRKPGQLPREQILKFFDEGYIVVSDYFRREELDPCREDIDLMVDQLAQKLYSAGKISGTCD</sequence>
<dbReference type="Proteomes" id="UP000762676">
    <property type="component" value="Unassembled WGS sequence"/>
</dbReference>
<keyword evidence="3" id="KW-1185">Reference proteome</keyword>
<dbReference type="GO" id="GO:0051213">
    <property type="term" value="F:dioxygenase activity"/>
    <property type="evidence" value="ECO:0007669"/>
    <property type="project" value="UniProtKB-KW"/>
</dbReference>
<reference evidence="2 3" key="1">
    <citation type="journal article" date="2021" name="Elife">
        <title>Chloroplast acquisition without the gene transfer in kleptoplastic sea slugs, Plakobranchus ocellatus.</title>
        <authorList>
            <person name="Maeda T."/>
            <person name="Takahashi S."/>
            <person name="Yoshida T."/>
            <person name="Shimamura S."/>
            <person name="Takaki Y."/>
            <person name="Nagai Y."/>
            <person name="Toyoda A."/>
            <person name="Suzuki Y."/>
            <person name="Arimoto A."/>
            <person name="Ishii H."/>
            <person name="Satoh N."/>
            <person name="Nishiyama T."/>
            <person name="Hasebe M."/>
            <person name="Maruyama T."/>
            <person name="Minagawa J."/>
            <person name="Obokata J."/>
            <person name="Shigenobu S."/>
        </authorList>
    </citation>
    <scope>NUCLEOTIDE SEQUENCE [LARGE SCALE GENOMIC DNA]</scope>
</reference>
<comment type="caution">
    <text evidence="2">The sequence shown here is derived from an EMBL/GenBank/DDBJ whole genome shotgun (WGS) entry which is preliminary data.</text>
</comment>
<evidence type="ECO:0000313" key="3">
    <source>
        <dbReference type="Proteomes" id="UP000762676"/>
    </source>
</evidence>
<dbReference type="EMBL" id="BMAT01005936">
    <property type="protein sequence ID" value="GFS02840.1"/>
    <property type="molecule type" value="Genomic_DNA"/>
</dbReference>